<evidence type="ECO:0000313" key="1">
    <source>
        <dbReference type="EMBL" id="KAL2644957.1"/>
    </source>
</evidence>
<dbReference type="Proteomes" id="UP001605036">
    <property type="component" value="Unassembled WGS sequence"/>
</dbReference>
<dbReference type="AlphaFoldDB" id="A0ABD1ZF11"/>
<name>A0ABD1ZF11_9MARC</name>
<comment type="caution">
    <text evidence="1">The sequence shown here is derived from an EMBL/GenBank/DDBJ whole genome shotgun (WGS) entry which is preliminary data.</text>
</comment>
<gene>
    <name evidence="1" type="ORF">R1flu_012544</name>
</gene>
<dbReference type="PANTHER" id="PTHR37752">
    <property type="entry name" value="OS02G0610700 PROTEIN"/>
    <property type="match status" value="1"/>
</dbReference>
<dbReference type="EMBL" id="JBHFFA010000002">
    <property type="protein sequence ID" value="KAL2644957.1"/>
    <property type="molecule type" value="Genomic_DNA"/>
</dbReference>
<organism evidence="1 2">
    <name type="scientific">Riccia fluitans</name>
    <dbReference type="NCBI Taxonomy" id="41844"/>
    <lineage>
        <taxon>Eukaryota</taxon>
        <taxon>Viridiplantae</taxon>
        <taxon>Streptophyta</taxon>
        <taxon>Embryophyta</taxon>
        <taxon>Marchantiophyta</taxon>
        <taxon>Marchantiopsida</taxon>
        <taxon>Marchantiidae</taxon>
        <taxon>Marchantiales</taxon>
        <taxon>Ricciaceae</taxon>
        <taxon>Riccia</taxon>
    </lineage>
</organism>
<dbReference type="InterPro" id="IPR053091">
    <property type="entry name" value="PSII_Assembly/Photoprotect-Rel"/>
</dbReference>
<proteinExistence type="predicted"/>
<accession>A0ABD1ZF11</accession>
<dbReference type="PANTHER" id="PTHR37752:SF1">
    <property type="entry name" value="OS02G0610700 PROTEIN"/>
    <property type="match status" value="1"/>
</dbReference>
<evidence type="ECO:0000313" key="2">
    <source>
        <dbReference type="Proteomes" id="UP001605036"/>
    </source>
</evidence>
<protein>
    <submittedName>
        <fullName evidence="1">Uncharacterized protein</fullName>
    </submittedName>
</protein>
<sequence length="194" mass="20969">MESVLCNSAVCGISFVGCSSGASTSASSSNVSSSSSYGGYWRFLEDVRGVRLPRLARGYQRSTPRAVADGPIPIPRRVNRVKEEKEVVMVDPVEAKKLAAIEMQSIRAKEKLKKQRRIEAINGGFAVLGLTTGLILEGYTGKSIPYQIFGYLDGLGNFLSQASAPLTLSQKVLQDITLQLSAIQEVLEKVVNSQ</sequence>
<reference evidence="1 2" key="1">
    <citation type="submission" date="2024-09" db="EMBL/GenBank/DDBJ databases">
        <title>Chromosome-scale assembly of Riccia fluitans.</title>
        <authorList>
            <person name="Paukszto L."/>
            <person name="Sawicki J."/>
            <person name="Karawczyk K."/>
            <person name="Piernik-Szablinska J."/>
            <person name="Szczecinska M."/>
            <person name="Mazdziarz M."/>
        </authorList>
    </citation>
    <scope>NUCLEOTIDE SEQUENCE [LARGE SCALE GENOMIC DNA]</scope>
    <source>
        <strain evidence="1">Rf_01</strain>
        <tissue evidence="1">Aerial parts of the thallus</tissue>
    </source>
</reference>
<keyword evidence="2" id="KW-1185">Reference proteome</keyword>